<feature type="transmembrane region" description="Helical" evidence="1">
    <location>
        <begin position="6"/>
        <end position="29"/>
    </location>
</feature>
<feature type="transmembrane region" description="Helical" evidence="1">
    <location>
        <begin position="41"/>
        <end position="64"/>
    </location>
</feature>
<accession>A0A1G1V4W4</accession>
<keyword evidence="1" id="KW-0472">Membrane</keyword>
<keyword evidence="1" id="KW-1133">Transmembrane helix</keyword>
<feature type="transmembrane region" description="Helical" evidence="1">
    <location>
        <begin position="76"/>
        <end position="95"/>
    </location>
</feature>
<proteinExistence type="predicted"/>
<evidence type="ECO:0000256" key="1">
    <source>
        <dbReference type="SAM" id="Phobius"/>
    </source>
</evidence>
<sequence>MESKLFIVLGVTFFFSFGVQALFYFWYLARREQIIVKYKTVFSYYSGIIGDAILIPATNVFAVYSLKQLGYPVFDYIVWIAAFIIGFITTLFFHLGQKYFNLTNWTMPQKGKWTLLGIYHSLFMFCESIFLAFSLVSYLKHLALEGKNGLAGDPIKFGLVLMFFFFLTFAYDYRKTLFSKFGRGKEILFKSKE</sequence>
<keyword evidence="1" id="KW-0812">Transmembrane</keyword>
<comment type="caution">
    <text evidence="2">The sequence shown here is derived from an EMBL/GenBank/DDBJ whole genome shotgun (WGS) entry which is preliminary data.</text>
</comment>
<feature type="transmembrane region" description="Helical" evidence="1">
    <location>
        <begin position="155"/>
        <end position="173"/>
    </location>
</feature>
<evidence type="ECO:0000313" key="2">
    <source>
        <dbReference type="EMBL" id="OGY10440.1"/>
    </source>
</evidence>
<evidence type="ECO:0000313" key="3">
    <source>
        <dbReference type="Proteomes" id="UP000178272"/>
    </source>
</evidence>
<reference evidence="2 3" key="1">
    <citation type="journal article" date="2016" name="Nat. Commun.">
        <title>Thousands of microbial genomes shed light on interconnected biogeochemical processes in an aquifer system.</title>
        <authorList>
            <person name="Anantharaman K."/>
            <person name="Brown C.T."/>
            <person name="Hug L.A."/>
            <person name="Sharon I."/>
            <person name="Castelle C.J."/>
            <person name="Probst A.J."/>
            <person name="Thomas B.C."/>
            <person name="Singh A."/>
            <person name="Wilkins M.J."/>
            <person name="Karaoz U."/>
            <person name="Brodie E.L."/>
            <person name="Williams K.H."/>
            <person name="Hubbard S.S."/>
            <person name="Banfield J.F."/>
        </authorList>
    </citation>
    <scope>NUCLEOTIDE SEQUENCE [LARGE SCALE GENOMIC DNA]</scope>
</reference>
<dbReference type="EMBL" id="MHCA01000055">
    <property type="protein sequence ID" value="OGY10440.1"/>
    <property type="molecule type" value="Genomic_DNA"/>
</dbReference>
<feature type="transmembrane region" description="Helical" evidence="1">
    <location>
        <begin position="116"/>
        <end position="135"/>
    </location>
</feature>
<protein>
    <submittedName>
        <fullName evidence="2">Uncharacterized protein</fullName>
    </submittedName>
</protein>
<dbReference type="AlphaFoldDB" id="A0A1G1V4W4"/>
<name>A0A1G1V4W4_9BACT</name>
<dbReference type="Proteomes" id="UP000178272">
    <property type="component" value="Unassembled WGS sequence"/>
</dbReference>
<gene>
    <name evidence="2" type="ORF">A3F61_02955</name>
</gene>
<organism evidence="2 3">
    <name type="scientific">Candidatus Blackburnbacteria bacterium RIFCSPHIGHO2_12_FULL_41_13b</name>
    <dbReference type="NCBI Taxonomy" id="1797517"/>
    <lineage>
        <taxon>Bacteria</taxon>
        <taxon>Candidatus Blackburniibacteriota</taxon>
    </lineage>
</organism>